<sequence>MVLLPDIPPAPTPAVIQIQPAGAGWQLTSSDGLFFGLFRDRGSALKHARSEAEIHPGHVVIVRETLSSRAGPPSRLAGGVGVA</sequence>
<reference evidence="1 2" key="1">
    <citation type="submission" date="2020-08" db="EMBL/GenBank/DDBJ databases">
        <title>Genomic Encyclopedia of Type Strains, Phase IV (KMG-IV): sequencing the most valuable type-strain genomes for metagenomic binning, comparative biology and taxonomic classification.</title>
        <authorList>
            <person name="Goeker M."/>
        </authorList>
    </citation>
    <scope>NUCLEOTIDE SEQUENCE [LARGE SCALE GENOMIC DNA]</scope>
    <source>
        <strain evidence="1 2">DSM 4737</strain>
    </source>
</reference>
<comment type="caution">
    <text evidence="1">The sequence shown here is derived from an EMBL/GenBank/DDBJ whole genome shotgun (WGS) entry which is preliminary data.</text>
</comment>
<evidence type="ECO:0000313" key="2">
    <source>
        <dbReference type="Proteomes" id="UP000545037"/>
    </source>
</evidence>
<name>A0A7W9FET6_9CAUL</name>
<dbReference type="RefSeq" id="WP_183211822.1">
    <property type="nucleotide sequence ID" value="NZ_JACHOR010000001.1"/>
</dbReference>
<protein>
    <recommendedName>
        <fullName evidence="3">DUF2188 domain-containing protein</fullName>
    </recommendedName>
</protein>
<dbReference type="Proteomes" id="UP000545037">
    <property type="component" value="Unassembled WGS sequence"/>
</dbReference>
<gene>
    <name evidence="1" type="ORF">GGR13_000440</name>
</gene>
<accession>A0A7W9FET6</accession>
<dbReference type="EMBL" id="JACHOR010000001">
    <property type="protein sequence ID" value="MBB5744868.1"/>
    <property type="molecule type" value="Genomic_DNA"/>
</dbReference>
<proteinExistence type="predicted"/>
<dbReference type="AlphaFoldDB" id="A0A7W9FET6"/>
<evidence type="ECO:0008006" key="3">
    <source>
        <dbReference type="Google" id="ProtNLM"/>
    </source>
</evidence>
<organism evidence="1 2">
    <name type="scientific">Brevundimonas variabilis</name>
    <dbReference type="NCBI Taxonomy" id="74312"/>
    <lineage>
        <taxon>Bacteria</taxon>
        <taxon>Pseudomonadati</taxon>
        <taxon>Pseudomonadota</taxon>
        <taxon>Alphaproteobacteria</taxon>
        <taxon>Caulobacterales</taxon>
        <taxon>Caulobacteraceae</taxon>
        <taxon>Brevundimonas</taxon>
    </lineage>
</organism>
<evidence type="ECO:0000313" key="1">
    <source>
        <dbReference type="EMBL" id="MBB5744868.1"/>
    </source>
</evidence>
<keyword evidence="2" id="KW-1185">Reference proteome</keyword>